<accession>A0ABU3RV69</accession>
<evidence type="ECO:0008006" key="4">
    <source>
        <dbReference type="Google" id="ProtNLM"/>
    </source>
</evidence>
<evidence type="ECO:0000313" key="3">
    <source>
        <dbReference type="Proteomes" id="UP001256673"/>
    </source>
</evidence>
<proteinExistence type="predicted"/>
<dbReference type="Proteomes" id="UP001256673">
    <property type="component" value="Unassembled WGS sequence"/>
</dbReference>
<dbReference type="RefSeq" id="WP_316001210.1">
    <property type="nucleotide sequence ID" value="NZ_JAWDIU010000002.1"/>
</dbReference>
<protein>
    <recommendedName>
        <fullName evidence="4">Bacterial spore germination immunoglobulin-like domain-containing protein</fullName>
    </recommendedName>
</protein>
<organism evidence="2 3">
    <name type="scientific">Microbacterium algihabitans</name>
    <dbReference type="NCBI Taxonomy" id="3075992"/>
    <lineage>
        <taxon>Bacteria</taxon>
        <taxon>Bacillati</taxon>
        <taxon>Actinomycetota</taxon>
        <taxon>Actinomycetes</taxon>
        <taxon>Micrococcales</taxon>
        <taxon>Microbacteriaceae</taxon>
        <taxon>Microbacterium</taxon>
    </lineage>
</organism>
<keyword evidence="3" id="KW-1185">Reference proteome</keyword>
<name>A0ABU3RV69_9MICO</name>
<feature type="signal peptide" evidence="1">
    <location>
        <begin position="1"/>
        <end position="20"/>
    </location>
</feature>
<gene>
    <name evidence="2" type="ORF">RWH43_08410</name>
</gene>
<dbReference type="EMBL" id="JAWDIU010000002">
    <property type="protein sequence ID" value="MDU0326777.1"/>
    <property type="molecule type" value="Genomic_DNA"/>
</dbReference>
<evidence type="ECO:0000313" key="2">
    <source>
        <dbReference type="EMBL" id="MDU0326777.1"/>
    </source>
</evidence>
<sequence>MIRRTATHASLILVSAAVVALLAGCTQETPDAVTPTAVVPSPAASADQALAPSVVTPGDLDGTDVSVVIATSLVLAVPDGTEAEWTGTTDDVSIAEFSGGGPSEGAVFRPGFTARALGTTAATLTGPDGKTESFRISVVAP</sequence>
<reference evidence="2 3" key="1">
    <citation type="submission" date="2023-09" db="EMBL/GenBank/DDBJ databases">
        <title>Microbacterium fusihabitans sp. nov., Microbacterium phycihabitans sp. nov., and Microbacterium cervinum sp. nov., isolated from dried seaweeds of beach.</title>
        <authorList>
            <person name="Lee S.D."/>
        </authorList>
    </citation>
    <scope>NUCLEOTIDE SEQUENCE [LARGE SCALE GENOMIC DNA]</scope>
    <source>
        <strain evidence="2 3">KSW2-21</strain>
    </source>
</reference>
<keyword evidence="1" id="KW-0732">Signal</keyword>
<comment type="caution">
    <text evidence="2">The sequence shown here is derived from an EMBL/GenBank/DDBJ whole genome shotgun (WGS) entry which is preliminary data.</text>
</comment>
<dbReference type="PROSITE" id="PS51257">
    <property type="entry name" value="PROKAR_LIPOPROTEIN"/>
    <property type="match status" value="1"/>
</dbReference>
<evidence type="ECO:0000256" key="1">
    <source>
        <dbReference type="SAM" id="SignalP"/>
    </source>
</evidence>
<feature type="chain" id="PRO_5046157949" description="Bacterial spore germination immunoglobulin-like domain-containing protein" evidence="1">
    <location>
        <begin position="21"/>
        <end position="141"/>
    </location>
</feature>